<comment type="similarity">
    <text evidence="1">Belongs to the LysR transcriptional regulatory family.</text>
</comment>
<name>A0ABQ0J7G2_9VIBR</name>
<protein>
    <submittedName>
        <fullName evidence="5">Transcriptional regulator LysR family</fullName>
    </submittedName>
</protein>
<keyword evidence="2" id="KW-0805">Transcription regulation</keyword>
<dbReference type="PANTHER" id="PTHR30118:SF15">
    <property type="entry name" value="TRANSCRIPTIONAL REGULATORY PROTEIN"/>
    <property type="match status" value="1"/>
</dbReference>
<dbReference type="EMBL" id="BBMS01000005">
    <property type="protein sequence ID" value="GAL24715.1"/>
    <property type="molecule type" value="Genomic_DNA"/>
</dbReference>
<dbReference type="Gene3D" id="3.40.190.10">
    <property type="entry name" value="Periplasmic binding protein-like II"/>
    <property type="match status" value="2"/>
</dbReference>
<reference evidence="6" key="1">
    <citation type="submission" date="2014-09" db="EMBL/GenBank/DDBJ databases">
        <title>Vibrio variabilis JCM 19239. (C206) whole genome shotgun sequence.</title>
        <authorList>
            <person name="Sawabe T."/>
            <person name="Meirelles P."/>
            <person name="Nakanishi M."/>
            <person name="Sayaka M."/>
            <person name="Hattori M."/>
            <person name="Ohkuma M."/>
        </authorList>
    </citation>
    <scope>NUCLEOTIDE SEQUENCE [LARGE SCALE GENOMIC DNA]</scope>
    <source>
        <strain evidence="6">JCM 19239</strain>
    </source>
</reference>
<keyword evidence="3" id="KW-0238">DNA-binding</keyword>
<keyword evidence="6" id="KW-1185">Reference proteome</keyword>
<dbReference type="Proteomes" id="UP000029223">
    <property type="component" value="Unassembled WGS sequence"/>
</dbReference>
<dbReference type="PANTHER" id="PTHR30118">
    <property type="entry name" value="HTH-TYPE TRANSCRIPTIONAL REGULATOR LEUO-RELATED"/>
    <property type="match status" value="1"/>
</dbReference>
<dbReference type="InterPro" id="IPR050389">
    <property type="entry name" value="LysR-type_TF"/>
</dbReference>
<evidence type="ECO:0000313" key="6">
    <source>
        <dbReference type="Proteomes" id="UP000029223"/>
    </source>
</evidence>
<evidence type="ECO:0000313" key="5">
    <source>
        <dbReference type="EMBL" id="GAL24715.1"/>
    </source>
</evidence>
<evidence type="ECO:0000256" key="4">
    <source>
        <dbReference type="ARBA" id="ARBA00023163"/>
    </source>
</evidence>
<keyword evidence="4" id="KW-0804">Transcription</keyword>
<evidence type="ECO:0000256" key="2">
    <source>
        <dbReference type="ARBA" id="ARBA00023015"/>
    </source>
</evidence>
<proteinExistence type="inferred from homology"/>
<evidence type="ECO:0000256" key="3">
    <source>
        <dbReference type="ARBA" id="ARBA00023125"/>
    </source>
</evidence>
<gene>
    <name evidence="5" type="ORF">JCM19239_7315</name>
</gene>
<accession>A0ABQ0J7G2</accession>
<comment type="caution">
    <text evidence="5">The sequence shown here is derived from an EMBL/GenBank/DDBJ whole genome shotgun (WGS) entry which is preliminary data.</text>
</comment>
<sequence>MAMLAAKSDCIGLVFQSFAKEWAEKLNLKVLPMPVICRDVPIHMIYHKRRIQDPQHQAIRELIKQRIHSI</sequence>
<organism evidence="5 6">
    <name type="scientific">Vibrio variabilis</name>
    <dbReference type="NCBI Taxonomy" id="990271"/>
    <lineage>
        <taxon>Bacteria</taxon>
        <taxon>Pseudomonadati</taxon>
        <taxon>Pseudomonadota</taxon>
        <taxon>Gammaproteobacteria</taxon>
        <taxon>Vibrionales</taxon>
        <taxon>Vibrionaceae</taxon>
        <taxon>Vibrio</taxon>
    </lineage>
</organism>
<dbReference type="SUPFAM" id="SSF53850">
    <property type="entry name" value="Periplasmic binding protein-like II"/>
    <property type="match status" value="1"/>
</dbReference>
<evidence type="ECO:0000256" key="1">
    <source>
        <dbReference type="ARBA" id="ARBA00009437"/>
    </source>
</evidence>